<dbReference type="InterPro" id="IPR008317">
    <property type="entry name" value="UCP030561"/>
</dbReference>
<evidence type="ECO:0000313" key="2">
    <source>
        <dbReference type="EMBL" id="SHF69267.1"/>
    </source>
</evidence>
<reference evidence="3" key="1">
    <citation type="submission" date="2016-11" db="EMBL/GenBank/DDBJ databases">
        <authorList>
            <person name="Varghese N."/>
            <person name="Submissions S."/>
        </authorList>
    </citation>
    <scope>NUCLEOTIDE SEQUENCE [LARGE SCALE GENOMIC DNA]</scope>
    <source>
        <strain evidence="3">DSM 16990</strain>
    </source>
</reference>
<dbReference type="OrthoDB" id="9797498at2"/>
<dbReference type="EMBL" id="FQUQ01000003">
    <property type="protein sequence ID" value="SHF69267.1"/>
    <property type="molecule type" value="Genomic_DNA"/>
</dbReference>
<dbReference type="InterPro" id="IPR037401">
    <property type="entry name" value="SnoaL-like"/>
</dbReference>
<keyword evidence="3" id="KW-1185">Reference proteome</keyword>
<feature type="domain" description="SnoaL-like" evidence="1">
    <location>
        <begin position="6"/>
        <end position="106"/>
    </location>
</feature>
<proteinExistence type="predicted"/>
<dbReference type="Gene3D" id="3.10.450.50">
    <property type="match status" value="1"/>
</dbReference>
<dbReference type="AlphaFoldDB" id="A0A1M5DQK2"/>
<organism evidence="2 3">
    <name type="scientific">Pedobacter caeni</name>
    <dbReference type="NCBI Taxonomy" id="288992"/>
    <lineage>
        <taxon>Bacteria</taxon>
        <taxon>Pseudomonadati</taxon>
        <taxon>Bacteroidota</taxon>
        <taxon>Sphingobacteriia</taxon>
        <taxon>Sphingobacteriales</taxon>
        <taxon>Sphingobacteriaceae</taxon>
        <taxon>Pedobacter</taxon>
    </lineage>
</organism>
<dbReference type="Pfam" id="PF12680">
    <property type="entry name" value="SnoaL_2"/>
    <property type="match status" value="1"/>
</dbReference>
<dbReference type="RefSeq" id="WP_073232148.1">
    <property type="nucleotide sequence ID" value="NZ_FQUQ01000003.1"/>
</dbReference>
<sequence length="115" mass="13601">MIDEIIQRQVDAYNERNLIKMMTFFSEDIQIFNFAEQEPLVKGIKEVEKLYKNVFDHSPDLHAEILNRIVFDDKVIDQERVTIRKGEALMEVVAIYELAQGLITRVYFIQKKKGH</sequence>
<dbReference type="Proteomes" id="UP000184287">
    <property type="component" value="Unassembled WGS sequence"/>
</dbReference>
<accession>A0A1M5DQK2</accession>
<name>A0A1M5DQK2_9SPHI</name>
<dbReference type="STRING" id="288992.SAMN04488522_103342"/>
<dbReference type="SUPFAM" id="SSF54427">
    <property type="entry name" value="NTF2-like"/>
    <property type="match status" value="1"/>
</dbReference>
<gene>
    <name evidence="2" type="ORF">SAMN04488522_103342</name>
</gene>
<protein>
    <recommendedName>
        <fullName evidence="1">SnoaL-like domain-containing protein</fullName>
    </recommendedName>
</protein>
<dbReference type="InterPro" id="IPR032710">
    <property type="entry name" value="NTF2-like_dom_sf"/>
</dbReference>
<evidence type="ECO:0000313" key="3">
    <source>
        <dbReference type="Proteomes" id="UP000184287"/>
    </source>
</evidence>
<dbReference type="PIRSF" id="PIRSF030561">
    <property type="entry name" value="UCP030561"/>
    <property type="match status" value="1"/>
</dbReference>
<evidence type="ECO:0000259" key="1">
    <source>
        <dbReference type="Pfam" id="PF12680"/>
    </source>
</evidence>